<dbReference type="GO" id="GO:0005524">
    <property type="term" value="F:ATP binding"/>
    <property type="evidence" value="ECO:0007669"/>
    <property type="project" value="UniProtKB-KW"/>
</dbReference>
<dbReference type="Gene3D" id="3.30.70.590">
    <property type="entry name" value="Poly(A) polymerase predicted RNA binding domain"/>
    <property type="match status" value="1"/>
</dbReference>
<dbReference type="SUPFAM" id="SSF55003">
    <property type="entry name" value="PAP/Archaeal CCA-adding enzyme, C-terminal domain"/>
    <property type="match status" value="1"/>
</dbReference>
<reference evidence="4 5" key="1">
    <citation type="submission" date="2020-08" db="EMBL/GenBank/DDBJ databases">
        <authorList>
            <person name="Koutsovoulos G."/>
            <person name="Danchin GJ E."/>
        </authorList>
    </citation>
    <scope>NUCLEOTIDE SEQUENCE [LARGE SCALE GENOMIC DNA]</scope>
</reference>
<dbReference type="GO" id="GO:0016779">
    <property type="term" value="F:nucleotidyltransferase activity"/>
    <property type="evidence" value="ECO:0007669"/>
    <property type="project" value="InterPro"/>
</dbReference>
<name>A0A6V7UDH9_MELEN</name>
<evidence type="ECO:0000256" key="2">
    <source>
        <dbReference type="ARBA" id="ARBA00022741"/>
    </source>
</evidence>
<dbReference type="EMBL" id="CAJEWN010000055">
    <property type="protein sequence ID" value="CAD2154274.1"/>
    <property type="molecule type" value="Genomic_DNA"/>
</dbReference>
<comment type="caution">
    <text evidence="4">The sequence shown here is derived from an EMBL/GenBank/DDBJ whole genome shotgun (WGS) entry which is preliminary data.</text>
</comment>
<protein>
    <submittedName>
        <fullName evidence="4">Uncharacterized protein</fullName>
    </submittedName>
</protein>
<dbReference type="GO" id="GO:0003723">
    <property type="term" value="F:RNA binding"/>
    <property type="evidence" value="ECO:0007669"/>
    <property type="project" value="InterPro"/>
</dbReference>
<keyword evidence="2" id="KW-0547">Nucleotide-binding</keyword>
<accession>A0A6V7UDH9</accession>
<dbReference type="GO" id="GO:0031123">
    <property type="term" value="P:RNA 3'-end processing"/>
    <property type="evidence" value="ECO:0007669"/>
    <property type="project" value="InterPro"/>
</dbReference>
<sequence>MLEDENKIIEKWNEWINGENFVKMYQHYLLVICAYSPESLEGPSICDIIESHLTFLIIKKFETLKFIEYFHINPKALFKRENCPEATNIKEKDWKCTGWVIGFKIKKEKIKENIIVQSLKDKIKSLKENDFKKYIEVDEEEKIKIGASYLNEKNFEKFINA</sequence>
<proteinExistence type="predicted"/>
<keyword evidence="1" id="KW-0808">Transferase</keyword>
<evidence type="ECO:0000313" key="4">
    <source>
        <dbReference type="EMBL" id="CAD2154274.1"/>
    </source>
</evidence>
<evidence type="ECO:0000313" key="5">
    <source>
        <dbReference type="Proteomes" id="UP000580250"/>
    </source>
</evidence>
<organism evidence="4 5">
    <name type="scientific">Meloidogyne enterolobii</name>
    <name type="common">Root-knot nematode worm</name>
    <name type="synonym">Meloidogyne mayaguensis</name>
    <dbReference type="NCBI Taxonomy" id="390850"/>
    <lineage>
        <taxon>Eukaryota</taxon>
        <taxon>Metazoa</taxon>
        <taxon>Ecdysozoa</taxon>
        <taxon>Nematoda</taxon>
        <taxon>Chromadorea</taxon>
        <taxon>Rhabditida</taxon>
        <taxon>Tylenchina</taxon>
        <taxon>Tylenchomorpha</taxon>
        <taxon>Tylenchoidea</taxon>
        <taxon>Meloidogynidae</taxon>
        <taxon>Meloidogyninae</taxon>
        <taxon>Meloidogyne</taxon>
    </lineage>
</organism>
<gene>
    <name evidence="4" type="ORF">MENT_LOCUS11445</name>
</gene>
<dbReference type="AlphaFoldDB" id="A0A6V7UDH9"/>
<keyword evidence="3" id="KW-0067">ATP-binding</keyword>
<evidence type="ECO:0000256" key="1">
    <source>
        <dbReference type="ARBA" id="ARBA00022679"/>
    </source>
</evidence>
<dbReference type="Proteomes" id="UP000580250">
    <property type="component" value="Unassembled WGS sequence"/>
</dbReference>
<evidence type="ECO:0000256" key="3">
    <source>
        <dbReference type="ARBA" id="ARBA00022840"/>
    </source>
</evidence>
<dbReference type="InterPro" id="IPR011068">
    <property type="entry name" value="NuclTrfase_I-like_C"/>
</dbReference>